<name>A0A545TYU8_9GAMM</name>
<evidence type="ECO:0000259" key="5">
    <source>
        <dbReference type="PROSITE" id="PS50305"/>
    </source>
</evidence>
<dbReference type="GO" id="GO:0070403">
    <property type="term" value="F:NAD+ binding"/>
    <property type="evidence" value="ECO:0007669"/>
    <property type="project" value="InterPro"/>
</dbReference>
<dbReference type="GO" id="GO:0017136">
    <property type="term" value="F:histone deacetylase activity, NAD-dependent"/>
    <property type="evidence" value="ECO:0007669"/>
    <property type="project" value="TreeGrafter"/>
</dbReference>
<feature type="active site" description="Proton acceptor" evidence="4">
    <location>
        <position position="116"/>
    </location>
</feature>
<comment type="caution">
    <text evidence="6">The sequence shown here is derived from an EMBL/GenBank/DDBJ whole genome shotgun (WGS) entry which is preliminary data.</text>
</comment>
<evidence type="ECO:0000256" key="1">
    <source>
        <dbReference type="ARBA" id="ARBA00012928"/>
    </source>
</evidence>
<dbReference type="OrthoDB" id="9800582at2"/>
<evidence type="ECO:0000256" key="2">
    <source>
        <dbReference type="ARBA" id="ARBA00022679"/>
    </source>
</evidence>
<feature type="domain" description="Deacetylase sirtuin-type" evidence="5">
    <location>
        <begin position="1"/>
        <end position="272"/>
    </location>
</feature>
<dbReference type="InterPro" id="IPR026590">
    <property type="entry name" value="Ssirtuin_cat_dom"/>
</dbReference>
<evidence type="ECO:0000256" key="4">
    <source>
        <dbReference type="PROSITE-ProRule" id="PRU00236"/>
    </source>
</evidence>
<dbReference type="RefSeq" id="WP_142903415.1">
    <property type="nucleotide sequence ID" value="NZ_ML660090.1"/>
</dbReference>
<keyword evidence="2" id="KW-0808">Transferase</keyword>
<keyword evidence="3" id="KW-0520">NAD</keyword>
<organism evidence="6 7">
    <name type="scientific">Exilibacterium tricleocarpae</name>
    <dbReference type="NCBI Taxonomy" id="2591008"/>
    <lineage>
        <taxon>Bacteria</taxon>
        <taxon>Pseudomonadati</taxon>
        <taxon>Pseudomonadota</taxon>
        <taxon>Gammaproteobacteria</taxon>
        <taxon>Cellvibrionales</taxon>
        <taxon>Cellvibrionaceae</taxon>
        <taxon>Exilibacterium</taxon>
    </lineage>
</organism>
<dbReference type="PANTHER" id="PTHR11085:SF10">
    <property type="entry name" value="NAD-DEPENDENT PROTEIN DEACYLASE SIRTUIN-5, MITOCHONDRIAL-RELATED"/>
    <property type="match status" value="1"/>
</dbReference>
<dbReference type="PANTHER" id="PTHR11085">
    <property type="entry name" value="NAD-DEPENDENT PROTEIN DEACYLASE SIRTUIN-5, MITOCHONDRIAL-RELATED"/>
    <property type="match status" value="1"/>
</dbReference>
<evidence type="ECO:0000256" key="3">
    <source>
        <dbReference type="ARBA" id="ARBA00023027"/>
    </source>
</evidence>
<dbReference type="Gene3D" id="3.30.1600.10">
    <property type="entry name" value="SIR2/SIRT2 'Small Domain"/>
    <property type="match status" value="1"/>
</dbReference>
<dbReference type="AlphaFoldDB" id="A0A545TYU8"/>
<keyword evidence="4" id="KW-0862">Zinc</keyword>
<proteinExistence type="predicted"/>
<feature type="binding site" evidence="4">
    <location>
        <position position="175"/>
    </location>
    <ligand>
        <name>Zn(2+)</name>
        <dbReference type="ChEBI" id="CHEBI:29105"/>
    </ligand>
</feature>
<feature type="binding site" evidence="4">
    <location>
        <position position="124"/>
    </location>
    <ligand>
        <name>Zn(2+)</name>
        <dbReference type="ChEBI" id="CHEBI:29105"/>
    </ligand>
</feature>
<dbReference type="InterPro" id="IPR050134">
    <property type="entry name" value="NAD-dep_sirtuin_deacylases"/>
</dbReference>
<dbReference type="Gene3D" id="3.40.50.1220">
    <property type="entry name" value="TPP-binding domain"/>
    <property type="match status" value="1"/>
</dbReference>
<evidence type="ECO:0000313" key="6">
    <source>
        <dbReference type="EMBL" id="TQV82399.1"/>
    </source>
</evidence>
<dbReference type="InterPro" id="IPR003000">
    <property type="entry name" value="Sirtuin"/>
</dbReference>
<dbReference type="PROSITE" id="PS50305">
    <property type="entry name" value="SIRTUIN"/>
    <property type="match status" value="1"/>
</dbReference>
<dbReference type="GO" id="GO:0046872">
    <property type="term" value="F:metal ion binding"/>
    <property type="evidence" value="ECO:0007669"/>
    <property type="project" value="UniProtKB-KW"/>
</dbReference>
<dbReference type="EMBL" id="VHSG01000007">
    <property type="protein sequence ID" value="TQV82399.1"/>
    <property type="molecule type" value="Genomic_DNA"/>
</dbReference>
<sequence length="272" mass="29647">MADRLLEFMQRHPRLLVLTGAGISRASGIPTYRDHRGNWQRNAPIQHRDFLADHAVRQRYWARSLVGWRYMQRAQPNRAHRALAELEARGRIELLVTQNVDGLHQRAGSQRVLDLHGRIDSAVCLACGTQRCRADIQRFLEHHNAELVDFAAAAGPDGDADVDDLDLSAVTVPDCVSCGGVVKPDVVFFGDNVPRQRVAATTAALQSAGALLVVGSSLMVFSGYRFCKLAAQSGFPIAVLNRGVTRADDLVEFKVEGDCGEVLDGVVGLLGA</sequence>
<reference evidence="6 7" key="1">
    <citation type="submission" date="2019-06" db="EMBL/GenBank/DDBJ databases">
        <title>Whole genome sequence for Cellvibrionaceae sp. R142.</title>
        <authorList>
            <person name="Wang G."/>
        </authorList>
    </citation>
    <scope>NUCLEOTIDE SEQUENCE [LARGE SCALE GENOMIC DNA]</scope>
    <source>
        <strain evidence="6 7">R142</strain>
    </source>
</reference>
<feature type="binding site" evidence="4">
    <location>
        <position position="127"/>
    </location>
    <ligand>
        <name>Zn(2+)</name>
        <dbReference type="ChEBI" id="CHEBI:29105"/>
    </ligand>
</feature>
<dbReference type="InterPro" id="IPR026591">
    <property type="entry name" value="Sirtuin_cat_small_dom_sf"/>
</dbReference>
<gene>
    <name evidence="6" type="ORF">FKG94_06540</name>
</gene>
<dbReference type="InterPro" id="IPR029035">
    <property type="entry name" value="DHS-like_NAD/FAD-binding_dom"/>
</dbReference>
<dbReference type="SUPFAM" id="SSF52467">
    <property type="entry name" value="DHS-like NAD/FAD-binding domain"/>
    <property type="match status" value="1"/>
</dbReference>
<keyword evidence="4" id="KW-0479">Metal-binding</keyword>
<keyword evidence="7" id="KW-1185">Reference proteome</keyword>
<dbReference type="NCBIfam" id="NF003738">
    <property type="entry name" value="PRK05333.1"/>
    <property type="match status" value="1"/>
</dbReference>
<accession>A0A545TYU8</accession>
<dbReference type="Pfam" id="PF02146">
    <property type="entry name" value="SIR2"/>
    <property type="match status" value="1"/>
</dbReference>
<dbReference type="Proteomes" id="UP000319732">
    <property type="component" value="Unassembled WGS sequence"/>
</dbReference>
<feature type="binding site" evidence="4">
    <location>
        <position position="178"/>
    </location>
    <ligand>
        <name>Zn(2+)</name>
        <dbReference type="ChEBI" id="CHEBI:29105"/>
    </ligand>
</feature>
<evidence type="ECO:0000313" key="7">
    <source>
        <dbReference type="Proteomes" id="UP000319732"/>
    </source>
</evidence>
<dbReference type="EC" id="2.3.1.286" evidence="1"/>
<protein>
    <recommendedName>
        <fullName evidence="1">protein acetyllysine N-acetyltransferase</fullName>
        <ecNumber evidence="1">2.3.1.286</ecNumber>
    </recommendedName>
</protein>